<dbReference type="EMBL" id="JAUSQM010000001">
    <property type="protein sequence ID" value="MDP9821448.1"/>
    <property type="molecule type" value="Genomic_DNA"/>
</dbReference>
<comment type="caution">
    <text evidence="5">The sequence shown here is derived from an EMBL/GenBank/DDBJ whole genome shotgun (WGS) entry which is preliminary data.</text>
</comment>
<evidence type="ECO:0000256" key="1">
    <source>
        <dbReference type="ARBA" id="ARBA00023015"/>
    </source>
</evidence>
<dbReference type="SUPFAM" id="SSF48008">
    <property type="entry name" value="GntR ligand-binding domain-like"/>
    <property type="match status" value="1"/>
</dbReference>
<dbReference type="InterPro" id="IPR008920">
    <property type="entry name" value="TF_FadR/GntR_C"/>
</dbReference>
<dbReference type="InterPro" id="IPR000524">
    <property type="entry name" value="Tscrpt_reg_HTH_GntR"/>
</dbReference>
<keyword evidence="3" id="KW-0804">Transcription</keyword>
<dbReference type="SMART" id="SM00895">
    <property type="entry name" value="FCD"/>
    <property type="match status" value="1"/>
</dbReference>
<gene>
    <name evidence="5" type="ORF">J2S59_001257</name>
</gene>
<organism evidence="5 6">
    <name type="scientific">Nocardioides massiliensis</name>
    <dbReference type="NCBI Taxonomy" id="1325935"/>
    <lineage>
        <taxon>Bacteria</taxon>
        <taxon>Bacillati</taxon>
        <taxon>Actinomycetota</taxon>
        <taxon>Actinomycetes</taxon>
        <taxon>Propionibacteriales</taxon>
        <taxon>Nocardioidaceae</taxon>
        <taxon>Nocardioides</taxon>
    </lineage>
</organism>
<dbReference type="GO" id="GO:0003677">
    <property type="term" value="F:DNA binding"/>
    <property type="evidence" value="ECO:0007669"/>
    <property type="project" value="UniProtKB-KW"/>
</dbReference>
<evidence type="ECO:0000313" key="5">
    <source>
        <dbReference type="EMBL" id="MDP9821448.1"/>
    </source>
</evidence>
<evidence type="ECO:0000313" key="6">
    <source>
        <dbReference type="Proteomes" id="UP001240447"/>
    </source>
</evidence>
<dbReference type="RefSeq" id="WP_246360177.1">
    <property type="nucleotide sequence ID" value="NZ_CCXJ01000154.1"/>
</dbReference>
<accession>A0ABT9NM29</accession>
<dbReference type="PROSITE" id="PS50949">
    <property type="entry name" value="HTH_GNTR"/>
    <property type="match status" value="1"/>
</dbReference>
<protein>
    <submittedName>
        <fullName evidence="5">DNA-binding GntR family transcriptional regulator</fullName>
    </submittedName>
</protein>
<dbReference type="CDD" id="cd07377">
    <property type="entry name" value="WHTH_GntR"/>
    <property type="match status" value="1"/>
</dbReference>
<dbReference type="SMART" id="SM00345">
    <property type="entry name" value="HTH_GNTR"/>
    <property type="match status" value="1"/>
</dbReference>
<reference evidence="5 6" key="1">
    <citation type="submission" date="2023-07" db="EMBL/GenBank/DDBJ databases">
        <title>Sequencing the genomes of 1000 actinobacteria strains.</title>
        <authorList>
            <person name="Klenk H.-P."/>
        </authorList>
    </citation>
    <scope>NUCLEOTIDE SEQUENCE [LARGE SCALE GENOMIC DNA]</scope>
    <source>
        <strain evidence="5 6">GD13</strain>
    </source>
</reference>
<feature type="domain" description="HTH gntR-type" evidence="4">
    <location>
        <begin position="19"/>
        <end position="86"/>
    </location>
</feature>
<dbReference type="SUPFAM" id="SSF46785">
    <property type="entry name" value="Winged helix' DNA-binding domain"/>
    <property type="match status" value="1"/>
</dbReference>
<dbReference type="PANTHER" id="PTHR43537:SF5">
    <property type="entry name" value="UXU OPERON TRANSCRIPTIONAL REGULATOR"/>
    <property type="match status" value="1"/>
</dbReference>
<dbReference type="PANTHER" id="PTHR43537">
    <property type="entry name" value="TRANSCRIPTIONAL REGULATOR, GNTR FAMILY"/>
    <property type="match status" value="1"/>
</dbReference>
<dbReference type="Pfam" id="PF00392">
    <property type="entry name" value="GntR"/>
    <property type="match status" value="1"/>
</dbReference>
<dbReference type="InterPro" id="IPR036388">
    <property type="entry name" value="WH-like_DNA-bd_sf"/>
</dbReference>
<keyword evidence="2 5" id="KW-0238">DNA-binding</keyword>
<dbReference type="Gene3D" id="1.10.10.10">
    <property type="entry name" value="Winged helix-like DNA-binding domain superfamily/Winged helix DNA-binding domain"/>
    <property type="match status" value="1"/>
</dbReference>
<dbReference type="Gene3D" id="1.20.120.530">
    <property type="entry name" value="GntR ligand-binding domain-like"/>
    <property type="match status" value="1"/>
</dbReference>
<evidence type="ECO:0000259" key="4">
    <source>
        <dbReference type="PROSITE" id="PS50949"/>
    </source>
</evidence>
<keyword evidence="6" id="KW-1185">Reference proteome</keyword>
<proteinExistence type="predicted"/>
<evidence type="ECO:0000256" key="3">
    <source>
        <dbReference type="ARBA" id="ARBA00023163"/>
    </source>
</evidence>
<dbReference type="PRINTS" id="PR00035">
    <property type="entry name" value="HTHGNTR"/>
</dbReference>
<dbReference type="InterPro" id="IPR036390">
    <property type="entry name" value="WH_DNA-bd_sf"/>
</dbReference>
<dbReference type="Proteomes" id="UP001240447">
    <property type="component" value="Unassembled WGS sequence"/>
</dbReference>
<sequence length="231" mass="24497">MPPPAPMRPLPPLHLSAPASTVDRVVDELRRALFAGEITAGTPLREQALTEAMGVSRSTVREALGVLVAEGLAEREPHRGVHVTSLEADAVHDVVTTRLVLESAGVRAWPDADPADQSAVRTALEAFVDAARSSDADPVRVTATHLALHRSVVALTGSARLLGLADAVYAEIRLALAKVDRMRQDAAQQVCNHEELVALLESGDTDATLAALRVHLEEAAESMLLALELGD</sequence>
<name>A0ABT9NM29_9ACTN</name>
<dbReference type="Pfam" id="PF07729">
    <property type="entry name" value="FCD"/>
    <property type="match status" value="1"/>
</dbReference>
<dbReference type="InterPro" id="IPR011711">
    <property type="entry name" value="GntR_C"/>
</dbReference>
<evidence type="ECO:0000256" key="2">
    <source>
        <dbReference type="ARBA" id="ARBA00023125"/>
    </source>
</evidence>
<keyword evidence="1" id="KW-0805">Transcription regulation</keyword>